<dbReference type="SUPFAM" id="SSF51735">
    <property type="entry name" value="NAD(P)-binding Rossmann-fold domains"/>
    <property type="match status" value="1"/>
</dbReference>
<accession>A0A1F6V7Z5</accession>
<organism evidence="2 3">
    <name type="scientific">Candidatus Nomurabacteria bacterium RIFCSPHIGHO2_01_FULL_40_24b</name>
    <dbReference type="NCBI Taxonomy" id="1801739"/>
    <lineage>
        <taxon>Bacteria</taxon>
        <taxon>Candidatus Nomuraibacteriota</taxon>
    </lineage>
</organism>
<dbReference type="Pfam" id="PF04321">
    <property type="entry name" value="RmlD_sub_bind"/>
    <property type="match status" value="1"/>
</dbReference>
<evidence type="ECO:0000313" key="3">
    <source>
        <dbReference type="Proteomes" id="UP000177370"/>
    </source>
</evidence>
<reference evidence="2 3" key="1">
    <citation type="journal article" date="2016" name="Nat. Commun.">
        <title>Thousands of microbial genomes shed light on interconnected biogeochemical processes in an aquifer system.</title>
        <authorList>
            <person name="Anantharaman K."/>
            <person name="Brown C.T."/>
            <person name="Hug L.A."/>
            <person name="Sharon I."/>
            <person name="Castelle C.J."/>
            <person name="Probst A.J."/>
            <person name="Thomas B.C."/>
            <person name="Singh A."/>
            <person name="Wilkins M.J."/>
            <person name="Karaoz U."/>
            <person name="Brodie E.L."/>
            <person name="Williams K.H."/>
            <person name="Hubbard S.S."/>
            <person name="Banfield J.F."/>
        </authorList>
    </citation>
    <scope>NUCLEOTIDE SEQUENCE [LARGE SCALE GENOMIC DNA]</scope>
</reference>
<feature type="domain" description="RmlD-like substrate binding" evidence="1">
    <location>
        <begin position="4"/>
        <end position="124"/>
    </location>
</feature>
<evidence type="ECO:0000313" key="2">
    <source>
        <dbReference type="EMBL" id="OGI65827.1"/>
    </source>
</evidence>
<proteinExistence type="predicted"/>
<evidence type="ECO:0000259" key="1">
    <source>
        <dbReference type="Pfam" id="PF04321"/>
    </source>
</evidence>
<comment type="caution">
    <text evidence="2">The sequence shown here is derived from an EMBL/GenBank/DDBJ whole genome shotgun (WGS) entry which is preliminary data.</text>
</comment>
<sequence length="210" mass="24551">MRNKILITGGDGKLATELKKHLKGDYLNKKDFDFTKLIMLKKKYDLIVHAGAYTNVKKAEFEEKKECFMANVYGTFNLVQHYKDIPFVFISTEYAHNPISVYAVTKKLGEEVVKTHPNHLIIRTLFKPNPFPFPRAYKDQYTQGDYVDVIAKLLARRIKKWNKKTCKLEYLGTGRKTMFELAKRTCPDVEPNSIYDYMKETGLFIPKDYE</sequence>
<dbReference type="AlphaFoldDB" id="A0A1F6V7Z5"/>
<dbReference type="Proteomes" id="UP000177370">
    <property type="component" value="Unassembled WGS sequence"/>
</dbReference>
<gene>
    <name evidence="2" type="ORF">A2647_00405</name>
</gene>
<dbReference type="InterPro" id="IPR036291">
    <property type="entry name" value="NAD(P)-bd_dom_sf"/>
</dbReference>
<protein>
    <recommendedName>
        <fullName evidence="1">RmlD-like substrate binding domain-containing protein</fullName>
    </recommendedName>
</protein>
<dbReference type="EMBL" id="MFTP01000012">
    <property type="protein sequence ID" value="OGI65827.1"/>
    <property type="molecule type" value="Genomic_DNA"/>
</dbReference>
<dbReference type="Gene3D" id="3.40.50.720">
    <property type="entry name" value="NAD(P)-binding Rossmann-like Domain"/>
    <property type="match status" value="1"/>
</dbReference>
<name>A0A1F6V7Z5_9BACT</name>
<dbReference type="InterPro" id="IPR029903">
    <property type="entry name" value="RmlD-like-bd"/>
</dbReference>